<organism evidence="2 3">
    <name type="scientific">Pseudarthrobacter chlorophenolicus (strain ATCC 700700 / DSM 12829 / CIP 107037 / JCM 12360 / KCTC 9906 / NCIMB 13794 / A6)</name>
    <name type="common">Arthrobacter chlorophenolicus</name>
    <dbReference type="NCBI Taxonomy" id="452863"/>
    <lineage>
        <taxon>Bacteria</taxon>
        <taxon>Bacillati</taxon>
        <taxon>Actinomycetota</taxon>
        <taxon>Actinomycetes</taxon>
        <taxon>Micrococcales</taxon>
        <taxon>Micrococcaceae</taxon>
        <taxon>Pseudarthrobacter</taxon>
    </lineage>
</organism>
<evidence type="ECO:0000256" key="1">
    <source>
        <dbReference type="SAM" id="MobiDB-lite"/>
    </source>
</evidence>
<feature type="region of interest" description="Disordered" evidence="1">
    <location>
        <begin position="1"/>
        <end position="20"/>
    </location>
</feature>
<gene>
    <name evidence="2" type="ordered locus">Achl_4334</name>
</gene>
<dbReference type="AlphaFoldDB" id="B8HIN8"/>
<geneLocation type="plasmid" evidence="2 3">
    <name>pACHL01</name>
</geneLocation>
<dbReference type="Proteomes" id="UP000002505">
    <property type="component" value="Plasmid pACHL01"/>
</dbReference>
<evidence type="ECO:0000313" key="3">
    <source>
        <dbReference type="Proteomes" id="UP000002505"/>
    </source>
</evidence>
<keyword evidence="3" id="KW-1185">Reference proteome</keyword>
<reference evidence="2" key="1">
    <citation type="submission" date="2009-01" db="EMBL/GenBank/DDBJ databases">
        <title>Complete sequence of plasmid1 of Arthrobacter chlorophenolicus A6.</title>
        <authorList>
            <consortium name="US DOE Joint Genome Institute"/>
            <person name="Lucas S."/>
            <person name="Copeland A."/>
            <person name="Lapidus A."/>
            <person name="Glavina del Rio T."/>
            <person name="Tice H."/>
            <person name="Bruce D."/>
            <person name="Goodwin L."/>
            <person name="Pitluck S."/>
            <person name="Goltsman E."/>
            <person name="Clum A."/>
            <person name="Larimer F."/>
            <person name="Land M."/>
            <person name="Hauser L."/>
            <person name="Kyrpides N."/>
            <person name="Mikhailova N."/>
            <person name="Jansson J."/>
            <person name="Richardson P."/>
        </authorList>
    </citation>
    <scope>NUCLEOTIDE SEQUENCE [LARGE SCALE GENOMIC DNA]</scope>
    <source>
        <strain evidence="2">A6</strain>
        <plasmid evidence="2">pACHL01</plasmid>
    </source>
</reference>
<keyword evidence="2" id="KW-0614">Plasmid</keyword>
<evidence type="ECO:0000313" key="2">
    <source>
        <dbReference type="EMBL" id="ACL42285.1"/>
    </source>
</evidence>
<dbReference type="EMBL" id="CP001342">
    <property type="protein sequence ID" value="ACL42285.1"/>
    <property type="molecule type" value="Genomic_DNA"/>
</dbReference>
<sequence>MRAMSTEAATQPILPSIPETEPPIGTVASFHYRFASGGGTSTGIMLHTAAGWTSSAGNIPYDTFSWAYLTDIEAMNAATQQRTPGSTAVRTALEVRIHATPPQDHVGDRARLVKLQHAVYGAAERLGIQTEGASHTELVTAIENLAFIARRA</sequence>
<protein>
    <submittedName>
        <fullName evidence="2">Uncharacterized protein</fullName>
    </submittedName>
</protein>
<dbReference type="KEGG" id="ach:Achl_4334"/>
<proteinExistence type="predicted"/>
<accession>B8HIN8</accession>
<name>B8HIN8_PSECP</name>
<dbReference type="HOGENOM" id="CLU_1718568_0_0_11"/>